<dbReference type="GO" id="GO:0003729">
    <property type="term" value="F:mRNA binding"/>
    <property type="evidence" value="ECO:0007669"/>
    <property type="project" value="TreeGrafter"/>
</dbReference>
<dbReference type="GO" id="GO:0016579">
    <property type="term" value="P:protein deubiquitination"/>
    <property type="evidence" value="ECO:0007669"/>
    <property type="project" value="TreeGrafter"/>
</dbReference>
<dbReference type="EMBL" id="JAAAJB010000537">
    <property type="protein sequence ID" value="KAG0254109.1"/>
    <property type="molecule type" value="Genomic_DNA"/>
</dbReference>
<evidence type="ECO:0000313" key="7">
    <source>
        <dbReference type="Proteomes" id="UP000807716"/>
    </source>
</evidence>
<accession>A0A9P6PU49</accession>
<dbReference type="SUPFAM" id="SSF54427">
    <property type="entry name" value="NTF2-like"/>
    <property type="match status" value="1"/>
</dbReference>
<organism evidence="6 7">
    <name type="scientific">Actinomortierella ambigua</name>
    <dbReference type="NCBI Taxonomy" id="1343610"/>
    <lineage>
        <taxon>Eukaryota</taxon>
        <taxon>Fungi</taxon>
        <taxon>Fungi incertae sedis</taxon>
        <taxon>Mucoromycota</taxon>
        <taxon>Mortierellomycotina</taxon>
        <taxon>Mortierellomycetes</taxon>
        <taxon>Mortierellales</taxon>
        <taxon>Mortierellaceae</taxon>
        <taxon>Actinomortierella</taxon>
    </lineage>
</organism>
<feature type="compositionally biased region" description="Basic and acidic residues" evidence="3">
    <location>
        <begin position="204"/>
        <end position="213"/>
    </location>
</feature>
<feature type="region of interest" description="Disordered" evidence="3">
    <location>
        <begin position="433"/>
        <end position="520"/>
    </location>
</feature>
<dbReference type="GO" id="GO:1990861">
    <property type="term" value="C:Ubp3-Bre5 deubiquitination complex"/>
    <property type="evidence" value="ECO:0007669"/>
    <property type="project" value="TreeGrafter"/>
</dbReference>
<evidence type="ECO:0000259" key="4">
    <source>
        <dbReference type="PROSITE" id="PS50102"/>
    </source>
</evidence>
<dbReference type="GO" id="GO:0005829">
    <property type="term" value="C:cytosol"/>
    <property type="evidence" value="ECO:0007669"/>
    <property type="project" value="TreeGrafter"/>
</dbReference>
<feature type="compositionally biased region" description="Gly residues" evidence="3">
    <location>
        <begin position="443"/>
        <end position="453"/>
    </location>
</feature>
<dbReference type="PANTHER" id="PTHR10693">
    <property type="entry name" value="RAS GTPASE-ACTIVATING PROTEIN-BINDING PROTEIN"/>
    <property type="match status" value="1"/>
</dbReference>
<dbReference type="Pfam" id="PF00076">
    <property type="entry name" value="RRM_1"/>
    <property type="match status" value="1"/>
</dbReference>
<feature type="domain" description="NTF2" evidence="5">
    <location>
        <begin position="27"/>
        <end position="143"/>
    </location>
</feature>
<dbReference type="AlphaFoldDB" id="A0A9P6PU49"/>
<dbReference type="InterPro" id="IPR035979">
    <property type="entry name" value="RBD_domain_sf"/>
</dbReference>
<comment type="caution">
    <text evidence="6">The sequence shown here is derived from an EMBL/GenBank/DDBJ whole genome shotgun (WGS) entry which is preliminary data.</text>
</comment>
<feature type="region of interest" description="Disordered" evidence="3">
    <location>
        <begin position="195"/>
        <end position="367"/>
    </location>
</feature>
<gene>
    <name evidence="6" type="ORF">DFQ27_007023</name>
</gene>
<dbReference type="GO" id="GO:0034517">
    <property type="term" value="P:ribophagy"/>
    <property type="evidence" value="ECO:0007669"/>
    <property type="project" value="TreeGrafter"/>
</dbReference>
<dbReference type="InterPro" id="IPR002075">
    <property type="entry name" value="NTF2_dom"/>
</dbReference>
<dbReference type="CDD" id="cd00780">
    <property type="entry name" value="NTF2"/>
    <property type="match status" value="1"/>
</dbReference>
<keyword evidence="7" id="KW-1185">Reference proteome</keyword>
<feature type="compositionally biased region" description="Basic and acidic residues" evidence="3">
    <location>
        <begin position="500"/>
        <end position="511"/>
    </location>
</feature>
<sequence length="520" mass="56042">MTATATDAHAPATNGAESKVNVNHSEVAFIFVQEYYTFMNKDPHRLHCFYAKDSAMVHGNEGEVTTPLHGQQAIHSKILDLDFQDCKVHVKNVDALSSLDGGIIIQVLGEMANKAGPCRKFSQTFFLAEQPKGYYVLNDIFRFIKDDDTYEEGDEEESQEEEVAHEAEPEVPASEAPAPVAEEPAHVEAVAAAHEEPVVPAPETKPEPVKEEAPEAAPVAVAPEATEEKKTEKKTEKKAGDKKTGDKKAEKKEEVKKEEDAEKTAMATAIPEAPVDIPAPTPAPAPAEPAKPKTWANLAANNSSHWGSQASTTKGASVTVSQPPSKPATPAPSSSQQAQQPQQSQQPQQPQQPQQTQQQHSQPRPHREFHSIYVKNVTEKMSLDQLREAFSQFGVVKHLELTGKRNCAFVDFATAEAVQAALKQNTVKVGHETVLAEERRRLGGGGSSGGPQGGRPFHHHHNHQNGANGHVNGHRYDAKQGGPQGGAGRGGRGGSARGGPGDRKSFHRQENKPVPAAAAK</sequence>
<dbReference type="PROSITE" id="PS50102">
    <property type="entry name" value="RRM"/>
    <property type="match status" value="1"/>
</dbReference>
<feature type="region of interest" description="Disordered" evidence="3">
    <location>
        <begin position="150"/>
        <end position="183"/>
    </location>
</feature>
<dbReference type="Pfam" id="PF02136">
    <property type="entry name" value="NTF2"/>
    <property type="match status" value="1"/>
</dbReference>
<dbReference type="PANTHER" id="PTHR10693:SF20">
    <property type="entry name" value="AT27578P"/>
    <property type="match status" value="1"/>
</dbReference>
<feature type="compositionally biased region" description="Pro residues" evidence="3">
    <location>
        <begin position="277"/>
        <end position="289"/>
    </location>
</feature>
<dbReference type="PROSITE" id="PS50177">
    <property type="entry name" value="NTF2_DOMAIN"/>
    <property type="match status" value="1"/>
</dbReference>
<protein>
    <recommendedName>
        <fullName evidence="8">NTF2-domain-containing protein</fullName>
    </recommendedName>
</protein>
<dbReference type="InterPro" id="IPR032710">
    <property type="entry name" value="NTF2-like_dom_sf"/>
</dbReference>
<dbReference type="SUPFAM" id="SSF54928">
    <property type="entry name" value="RNA-binding domain, RBD"/>
    <property type="match status" value="1"/>
</dbReference>
<reference evidence="6" key="1">
    <citation type="journal article" date="2020" name="Fungal Divers.">
        <title>Resolving the Mortierellaceae phylogeny through synthesis of multi-gene phylogenetics and phylogenomics.</title>
        <authorList>
            <person name="Vandepol N."/>
            <person name="Liber J."/>
            <person name="Desiro A."/>
            <person name="Na H."/>
            <person name="Kennedy M."/>
            <person name="Barry K."/>
            <person name="Grigoriev I.V."/>
            <person name="Miller A.N."/>
            <person name="O'Donnell K."/>
            <person name="Stajich J.E."/>
            <person name="Bonito G."/>
        </authorList>
    </citation>
    <scope>NUCLEOTIDE SEQUENCE</scope>
    <source>
        <strain evidence="6">BC1065</strain>
    </source>
</reference>
<feature type="compositionally biased region" description="Low complexity" evidence="3">
    <location>
        <begin position="170"/>
        <end position="183"/>
    </location>
</feature>
<dbReference type="CDD" id="cd00590">
    <property type="entry name" value="RRM_SF"/>
    <property type="match status" value="1"/>
</dbReference>
<evidence type="ECO:0000256" key="1">
    <source>
        <dbReference type="ARBA" id="ARBA00022884"/>
    </source>
</evidence>
<keyword evidence="1 2" id="KW-0694">RNA-binding</keyword>
<dbReference type="OrthoDB" id="339151at2759"/>
<feature type="compositionally biased region" description="Basic and acidic residues" evidence="3">
    <location>
        <begin position="226"/>
        <end position="263"/>
    </location>
</feature>
<feature type="domain" description="RRM" evidence="4">
    <location>
        <begin position="370"/>
        <end position="441"/>
    </location>
</feature>
<dbReference type="Gene3D" id="3.10.450.50">
    <property type="match status" value="1"/>
</dbReference>
<dbReference type="FunFam" id="3.10.450.50:FF:000003">
    <property type="entry name" value="Nuclear transport factor 2 family protein"/>
    <property type="match status" value="1"/>
</dbReference>
<feature type="compositionally biased region" description="Low complexity" evidence="3">
    <location>
        <begin position="215"/>
        <end position="224"/>
    </location>
</feature>
<dbReference type="SMART" id="SM00360">
    <property type="entry name" value="RRM"/>
    <property type="match status" value="1"/>
</dbReference>
<dbReference type="GO" id="GO:1990904">
    <property type="term" value="C:ribonucleoprotein complex"/>
    <property type="evidence" value="ECO:0007669"/>
    <property type="project" value="TreeGrafter"/>
</dbReference>
<dbReference type="Proteomes" id="UP000807716">
    <property type="component" value="Unassembled WGS sequence"/>
</dbReference>
<name>A0A9P6PU49_9FUNG</name>
<feature type="compositionally biased region" description="Gly residues" evidence="3">
    <location>
        <begin position="482"/>
        <end position="499"/>
    </location>
</feature>
<feature type="compositionally biased region" description="Acidic residues" evidence="3">
    <location>
        <begin position="150"/>
        <end position="161"/>
    </location>
</feature>
<evidence type="ECO:0000256" key="2">
    <source>
        <dbReference type="PROSITE-ProRule" id="PRU00176"/>
    </source>
</evidence>
<dbReference type="InterPro" id="IPR039539">
    <property type="entry name" value="Ras_GTPase_bind_prot"/>
</dbReference>
<evidence type="ECO:0000256" key="3">
    <source>
        <dbReference type="SAM" id="MobiDB-lite"/>
    </source>
</evidence>
<evidence type="ECO:0000259" key="5">
    <source>
        <dbReference type="PROSITE" id="PS50177"/>
    </source>
</evidence>
<proteinExistence type="predicted"/>
<evidence type="ECO:0000313" key="6">
    <source>
        <dbReference type="EMBL" id="KAG0254109.1"/>
    </source>
</evidence>
<dbReference type="InterPro" id="IPR012677">
    <property type="entry name" value="Nucleotide-bd_a/b_plait_sf"/>
</dbReference>
<feature type="compositionally biased region" description="Polar residues" evidence="3">
    <location>
        <begin position="299"/>
        <end position="320"/>
    </location>
</feature>
<dbReference type="Gene3D" id="3.30.70.330">
    <property type="match status" value="1"/>
</dbReference>
<dbReference type="InterPro" id="IPR018222">
    <property type="entry name" value="Nuclear_transport_factor_2_euk"/>
</dbReference>
<feature type="compositionally biased region" description="Low complexity" evidence="3">
    <location>
        <begin position="331"/>
        <end position="362"/>
    </location>
</feature>
<dbReference type="InterPro" id="IPR000504">
    <property type="entry name" value="RRM_dom"/>
</dbReference>
<evidence type="ECO:0008006" key="8">
    <source>
        <dbReference type="Google" id="ProtNLM"/>
    </source>
</evidence>